<dbReference type="EMBL" id="CAEZYG010000065">
    <property type="protein sequence ID" value="CAB4710465.1"/>
    <property type="molecule type" value="Genomic_DNA"/>
</dbReference>
<protein>
    <submittedName>
        <fullName evidence="2">Unannotated protein</fullName>
    </submittedName>
</protein>
<dbReference type="GO" id="GO:0006508">
    <property type="term" value="P:proteolysis"/>
    <property type="evidence" value="ECO:0007669"/>
    <property type="project" value="InterPro"/>
</dbReference>
<evidence type="ECO:0000256" key="1">
    <source>
        <dbReference type="SAM" id="MobiDB-lite"/>
    </source>
</evidence>
<reference evidence="2" key="1">
    <citation type="submission" date="2020-05" db="EMBL/GenBank/DDBJ databases">
        <authorList>
            <person name="Chiriac C."/>
            <person name="Salcher M."/>
            <person name="Ghai R."/>
            <person name="Kavagutti S V."/>
        </authorList>
    </citation>
    <scope>NUCLEOTIDE SEQUENCE</scope>
</reference>
<name>A0A6J6QNA1_9ZZZZ</name>
<dbReference type="Gene3D" id="3.40.50.200">
    <property type="entry name" value="Peptidase S8/S53 domain"/>
    <property type="match status" value="1"/>
</dbReference>
<feature type="compositionally biased region" description="Pro residues" evidence="1">
    <location>
        <begin position="129"/>
        <end position="142"/>
    </location>
</feature>
<sequence>MASPHVAGVAALGLGIAPDSSVQQISEWITSTATRDALANIEAGSPNLLVYSRLSASPPQASSPSTTVPPTSTTIPSSPGDDGGGGDSGGDEPEAPSTTAPTTTVPATTTPTTIAPRSTVVPRTNIPNTPRPAPERLAPPIPGSNRLTNPKIGSQLPAEVLAAASSPASSKVVGNNVVLNVQAPALSMVHVYRDGVLVKTVPAAAARAIKITQNKMGDSSFQVVVVDKAGKMTITGKRTVRVQKASK</sequence>
<feature type="region of interest" description="Disordered" evidence="1">
    <location>
        <begin position="55"/>
        <end position="151"/>
    </location>
</feature>
<dbReference type="SUPFAM" id="SSF52743">
    <property type="entry name" value="Subtilisin-like"/>
    <property type="match status" value="1"/>
</dbReference>
<accession>A0A6J6QNA1</accession>
<gene>
    <name evidence="2" type="ORF">UFOPK2657_00490</name>
</gene>
<feature type="compositionally biased region" description="Low complexity" evidence="1">
    <location>
        <begin position="55"/>
        <end position="80"/>
    </location>
</feature>
<evidence type="ECO:0000313" key="2">
    <source>
        <dbReference type="EMBL" id="CAB4710465.1"/>
    </source>
</evidence>
<dbReference type="PROSITE" id="PS51892">
    <property type="entry name" value="SUBTILASE"/>
    <property type="match status" value="1"/>
</dbReference>
<dbReference type="InterPro" id="IPR036852">
    <property type="entry name" value="Peptidase_S8/S53_dom_sf"/>
</dbReference>
<dbReference type="AlphaFoldDB" id="A0A6J6QNA1"/>
<organism evidence="2">
    <name type="scientific">freshwater metagenome</name>
    <dbReference type="NCBI Taxonomy" id="449393"/>
    <lineage>
        <taxon>unclassified sequences</taxon>
        <taxon>metagenomes</taxon>
        <taxon>ecological metagenomes</taxon>
    </lineage>
</organism>
<feature type="compositionally biased region" description="Low complexity" evidence="1">
    <location>
        <begin position="95"/>
        <end position="116"/>
    </location>
</feature>
<proteinExistence type="predicted"/>
<dbReference type="GO" id="GO:0004252">
    <property type="term" value="F:serine-type endopeptidase activity"/>
    <property type="evidence" value="ECO:0007669"/>
    <property type="project" value="InterPro"/>
</dbReference>